<feature type="domain" description="DM2" evidence="2">
    <location>
        <begin position="124"/>
        <end position="213"/>
    </location>
</feature>
<dbReference type="GO" id="GO:0000776">
    <property type="term" value="C:kinetochore"/>
    <property type="evidence" value="ECO:0007669"/>
    <property type="project" value="TreeGrafter"/>
</dbReference>
<dbReference type="PANTHER" id="PTHR14382">
    <property type="entry name" value="MDM2-BINDING PROTEIN"/>
    <property type="match status" value="1"/>
</dbReference>
<dbReference type="Pfam" id="PF14919">
    <property type="entry name" value="MTBP_mid"/>
    <property type="match status" value="1"/>
</dbReference>
<name>A0A643CJD8_BALPH</name>
<dbReference type="InterPro" id="IPR039061">
    <property type="entry name" value="MTBP"/>
</dbReference>
<protein>
    <submittedName>
        <fullName evidence="4">Uncharacterized protein</fullName>
    </submittedName>
</protein>
<dbReference type="PANTHER" id="PTHR14382:SF1">
    <property type="entry name" value="MDM2-BINDING PROTEIN"/>
    <property type="match status" value="1"/>
</dbReference>
<evidence type="ECO:0000259" key="3">
    <source>
        <dbReference type="Pfam" id="PF14919"/>
    </source>
</evidence>
<feature type="non-terminal residue" evidence="4">
    <location>
        <position position="1"/>
    </location>
</feature>
<comment type="caution">
    <text evidence="4">The sequence shown here is derived from an EMBL/GenBank/DDBJ whole genome shotgun (WGS) entry which is preliminary data.</text>
</comment>
<sequence length="276" mass="30827">IWEEEKVPSAAGAVAEHGPGASSAEGTEKQPDLRAANVYHLLKRSINASINPEDSTFPGCLVGGIPGSRKWFFAVQAICGFYQFCSSDWEEIHFGVEKDEIEDVLQRNIEECLSAVECFEEEDSRAMIDIILLPSDKDPPKLRDCLPTIGALKHLKEWYSAKITIAGNQCETSCQKIAEYLSANIVSLQDLRNAIDSKELWRGKIQIWERKYRGLTKNNTKQNSKLLLEQISSLCGKVGALFVLPCTISSILIPPPSQLSSRKWKEYIARKPKTIS</sequence>
<evidence type="ECO:0000313" key="5">
    <source>
        <dbReference type="Proteomes" id="UP000437017"/>
    </source>
</evidence>
<dbReference type="AlphaFoldDB" id="A0A643CJD8"/>
<dbReference type="GO" id="GO:0007089">
    <property type="term" value="P:traversing start control point of mitotic cell cycle"/>
    <property type="evidence" value="ECO:0007669"/>
    <property type="project" value="TreeGrafter"/>
</dbReference>
<evidence type="ECO:0000259" key="2">
    <source>
        <dbReference type="Pfam" id="PF14918"/>
    </source>
</evidence>
<dbReference type="InterPro" id="IPR029420">
    <property type="entry name" value="MTBP_central"/>
</dbReference>
<proteinExistence type="predicted"/>
<dbReference type="Proteomes" id="UP000437017">
    <property type="component" value="Unassembled WGS sequence"/>
</dbReference>
<keyword evidence="5" id="KW-1185">Reference proteome</keyword>
<evidence type="ECO:0000256" key="1">
    <source>
        <dbReference type="SAM" id="MobiDB-lite"/>
    </source>
</evidence>
<reference evidence="4 5" key="1">
    <citation type="journal article" date="2019" name="PLoS ONE">
        <title>Genomic analyses reveal an absence of contemporary introgressive admixture between fin whales and blue whales, despite known hybrids.</title>
        <authorList>
            <person name="Westbury M.V."/>
            <person name="Petersen B."/>
            <person name="Lorenzen E.D."/>
        </authorList>
    </citation>
    <scope>NUCLEOTIDE SEQUENCE [LARGE SCALE GENOMIC DNA]</scope>
    <source>
        <strain evidence="4">FinWhale-01</strain>
    </source>
</reference>
<evidence type="ECO:0000313" key="4">
    <source>
        <dbReference type="EMBL" id="KAB0407550.1"/>
    </source>
</evidence>
<dbReference type="Pfam" id="PF14918">
    <property type="entry name" value="MTBP_N"/>
    <property type="match status" value="1"/>
</dbReference>
<gene>
    <name evidence="4" type="ORF">E2I00_019460</name>
</gene>
<dbReference type="OrthoDB" id="8633268at2759"/>
<dbReference type="InterPro" id="IPR029421">
    <property type="entry name" value="MTBP_N"/>
</dbReference>
<accession>A0A643CJD8</accession>
<feature type="region of interest" description="Disordered" evidence="1">
    <location>
        <begin position="1"/>
        <end position="29"/>
    </location>
</feature>
<feature type="non-terminal residue" evidence="4">
    <location>
        <position position="276"/>
    </location>
</feature>
<feature type="domain" description="DM2" evidence="3">
    <location>
        <begin position="214"/>
        <end position="275"/>
    </location>
</feature>
<dbReference type="GO" id="GO:0031396">
    <property type="term" value="P:regulation of protein ubiquitination"/>
    <property type="evidence" value="ECO:0007669"/>
    <property type="project" value="InterPro"/>
</dbReference>
<dbReference type="GO" id="GO:0034501">
    <property type="term" value="P:protein localization to kinetochore"/>
    <property type="evidence" value="ECO:0007669"/>
    <property type="project" value="TreeGrafter"/>
</dbReference>
<organism evidence="4 5">
    <name type="scientific">Balaenoptera physalus</name>
    <name type="common">Fin whale</name>
    <name type="synonym">Balaena physalus</name>
    <dbReference type="NCBI Taxonomy" id="9770"/>
    <lineage>
        <taxon>Eukaryota</taxon>
        <taxon>Metazoa</taxon>
        <taxon>Chordata</taxon>
        <taxon>Craniata</taxon>
        <taxon>Vertebrata</taxon>
        <taxon>Euteleostomi</taxon>
        <taxon>Mammalia</taxon>
        <taxon>Eutheria</taxon>
        <taxon>Laurasiatheria</taxon>
        <taxon>Artiodactyla</taxon>
        <taxon>Whippomorpha</taxon>
        <taxon>Cetacea</taxon>
        <taxon>Mysticeti</taxon>
        <taxon>Balaenopteridae</taxon>
        <taxon>Balaenoptera</taxon>
    </lineage>
</organism>
<dbReference type="EMBL" id="SGJD01000030">
    <property type="protein sequence ID" value="KAB0407550.1"/>
    <property type="molecule type" value="Genomic_DNA"/>
</dbReference>